<evidence type="ECO:0000256" key="5">
    <source>
        <dbReference type="HAMAP-Rule" id="MF_02126"/>
    </source>
</evidence>
<dbReference type="GO" id="GO:0102559">
    <property type="term" value="F:peptide chain release factor N(5)-glutamine methyltransferase activity"/>
    <property type="evidence" value="ECO:0007669"/>
    <property type="project" value="UniProtKB-EC"/>
</dbReference>
<dbReference type="Pfam" id="PF17827">
    <property type="entry name" value="PrmC_N"/>
    <property type="match status" value="1"/>
</dbReference>
<dbReference type="SUPFAM" id="SSF53335">
    <property type="entry name" value="S-adenosyl-L-methionine-dependent methyltransferases"/>
    <property type="match status" value="1"/>
</dbReference>
<feature type="binding site" evidence="5">
    <location>
        <position position="206"/>
    </location>
    <ligand>
        <name>S-adenosyl-L-methionine</name>
        <dbReference type="ChEBI" id="CHEBI:59789"/>
    </ligand>
</feature>
<comment type="catalytic activity">
    <reaction evidence="4 5">
        <text>L-glutaminyl-[peptide chain release factor] + S-adenosyl-L-methionine = N(5)-methyl-L-glutaminyl-[peptide chain release factor] + S-adenosyl-L-homocysteine + H(+)</text>
        <dbReference type="Rhea" id="RHEA:42896"/>
        <dbReference type="Rhea" id="RHEA-COMP:10271"/>
        <dbReference type="Rhea" id="RHEA-COMP:10272"/>
        <dbReference type="ChEBI" id="CHEBI:15378"/>
        <dbReference type="ChEBI" id="CHEBI:30011"/>
        <dbReference type="ChEBI" id="CHEBI:57856"/>
        <dbReference type="ChEBI" id="CHEBI:59789"/>
        <dbReference type="ChEBI" id="CHEBI:61891"/>
        <dbReference type="EC" id="2.1.1.297"/>
    </reaction>
</comment>
<evidence type="ECO:0000256" key="2">
    <source>
        <dbReference type="ARBA" id="ARBA00022679"/>
    </source>
</evidence>
<dbReference type="PANTHER" id="PTHR18895:SF74">
    <property type="entry name" value="MTRF1L RELEASE FACTOR GLUTAMINE METHYLTRANSFERASE"/>
    <property type="match status" value="1"/>
</dbReference>
<keyword evidence="2 5" id="KW-0808">Transferase</keyword>
<keyword evidence="1 5" id="KW-0489">Methyltransferase</keyword>
<sequence>MQTASSISTANTATGRAEELRLLEVLRRATGYLSAHGATSARLDAELLLAHALGLRRLDLYLQFERPLSEPELAAYRTLIARRGAGEPVAYLLGHKEFMKLDFEVTPEVLVPNPDTEVLVLRAIAWARERGGSLRVADVGTGSGCIAVALAHYVAELELWASDDDPGALAVARRNLAAHGLESRVRVVQGDLLEPLPAGLDLICANLPYLVEGDPLPPEVVAQPRHALFAGESGAALVRRLLRAAPAHLSPGGLVLLELDPGVADAVVAELAAYASHRFHRDLQGQVRVLEAANRE</sequence>
<dbReference type="CDD" id="cd02440">
    <property type="entry name" value="AdoMet_MTases"/>
    <property type="match status" value="1"/>
</dbReference>
<dbReference type="NCBIfam" id="TIGR00536">
    <property type="entry name" value="hemK_fam"/>
    <property type="match status" value="1"/>
</dbReference>
<keyword evidence="3 5" id="KW-0949">S-adenosyl-L-methionine</keyword>
<name>A0A934K4U3_9BACT</name>
<comment type="caution">
    <text evidence="8">The sequence shown here is derived from an EMBL/GenBank/DDBJ whole genome shotgun (WGS) entry which is preliminary data.</text>
</comment>
<protein>
    <recommendedName>
        <fullName evidence="5">Release factor glutamine methyltransferase</fullName>
        <shortName evidence="5">RF MTase</shortName>
        <ecNumber evidence="5">2.1.1.297</ecNumber>
    </recommendedName>
    <alternativeName>
        <fullName evidence="5">N5-glutamine methyltransferase PrmC</fullName>
    </alternativeName>
    <alternativeName>
        <fullName evidence="5">Protein-(glutamine-N5) MTase PrmC</fullName>
    </alternativeName>
    <alternativeName>
        <fullName evidence="5">Protein-glutamine N-methyltransferase PrmC</fullName>
    </alternativeName>
</protein>
<feature type="domain" description="Release factor glutamine methyltransferase N-terminal" evidence="7">
    <location>
        <begin position="24"/>
        <end position="94"/>
    </location>
</feature>
<dbReference type="InterPro" id="IPR007848">
    <property type="entry name" value="Small_mtfrase_dom"/>
</dbReference>
<dbReference type="Proteomes" id="UP000612893">
    <property type="component" value="Unassembled WGS sequence"/>
</dbReference>
<evidence type="ECO:0000313" key="9">
    <source>
        <dbReference type="Proteomes" id="UP000612893"/>
    </source>
</evidence>
<dbReference type="InterPro" id="IPR040758">
    <property type="entry name" value="PrmC_N"/>
</dbReference>
<organism evidence="8 9">
    <name type="scientific">Candidatus Nephthysia bennettiae</name>
    <dbReference type="NCBI Taxonomy" id="3127016"/>
    <lineage>
        <taxon>Bacteria</taxon>
        <taxon>Bacillati</taxon>
        <taxon>Candidatus Dormiibacterota</taxon>
        <taxon>Candidatus Dormibacteria</taxon>
        <taxon>Candidatus Dormibacterales</taxon>
        <taxon>Candidatus Dormibacteraceae</taxon>
        <taxon>Candidatus Nephthysia</taxon>
    </lineage>
</organism>
<dbReference type="EC" id="2.1.1.297" evidence="5"/>
<gene>
    <name evidence="5 8" type="primary">prmC</name>
    <name evidence="8" type="ORF">JF922_04670</name>
</gene>
<dbReference type="GO" id="GO:0032259">
    <property type="term" value="P:methylation"/>
    <property type="evidence" value="ECO:0007669"/>
    <property type="project" value="UniProtKB-KW"/>
</dbReference>
<accession>A0A934K4U3</accession>
<evidence type="ECO:0000259" key="7">
    <source>
        <dbReference type="Pfam" id="PF17827"/>
    </source>
</evidence>
<dbReference type="Pfam" id="PF05175">
    <property type="entry name" value="MTS"/>
    <property type="match status" value="1"/>
</dbReference>
<dbReference type="InterPro" id="IPR050320">
    <property type="entry name" value="N5-glutamine_MTase"/>
</dbReference>
<dbReference type="InterPro" id="IPR004556">
    <property type="entry name" value="HemK-like"/>
</dbReference>
<dbReference type="HAMAP" id="MF_02126">
    <property type="entry name" value="RF_methyltr_PrmC"/>
    <property type="match status" value="1"/>
</dbReference>
<evidence type="ECO:0000256" key="1">
    <source>
        <dbReference type="ARBA" id="ARBA00022603"/>
    </source>
</evidence>
<dbReference type="InterPro" id="IPR019874">
    <property type="entry name" value="RF_methyltr_PrmC"/>
</dbReference>
<dbReference type="InterPro" id="IPR029063">
    <property type="entry name" value="SAM-dependent_MTases_sf"/>
</dbReference>
<dbReference type="EMBL" id="JAEKNR010000057">
    <property type="protein sequence ID" value="MBJ7597362.1"/>
    <property type="molecule type" value="Genomic_DNA"/>
</dbReference>
<feature type="binding site" evidence="5">
    <location>
        <begin position="140"/>
        <end position="144"/>
    </location>
    <ligand>
        <name>S-adenosyl-L-methionine</name>
        <dbReference type="ChEBI" id="CHEBI:59789"/>
    </ligand>
</feature>
<evidence type="ECO:0000256" key="4">
    <source>
        <dbReference type="ARBA" id="ARBA00048391"/>
    </source>
</evidence>
<evidence type="ECO:0000259" key="6">
    <source>
        <dbReference type="Pfam" id="PF05175"/>
    </source>
</evidence>
<feature type="binding site" evidence="5">
    <location>
        <position position="163"/>
    </location>
    <ligand>
        <name>S-adenosyl-L-methionine</name>
        <dbReference type="ChEBI" id="CHEBI:59789"/>
    </ligand>
</feature>
<dbReference type="Gene3D" id="1.10.8.10">
    <property type="entry name" value="DNA helicase RuvA subunit, C-terminal domain"/>
    <property type="match status" value="1"/>
</dbReference>
<feature type="domain" description="Methyltransferase small" evidence="6">
    <location>
        <begin position="134"/>
        <end position="212"/>
    </location>
</feature>
<reference evidence="8" key="1">
    <citation type="submission" date="2020-10" db="EMBL/GenBank/DDBJ databases">
        <title>Ca. Dormibacterota MAGs.</title>
        <authorList>
            <person name="Montgomery K."/>
        </authorList>
    </citation>
    <scope>NUCLEOTIDE SEQUENCE [LARGE SCALE GENOMIC DNA]</scope>
    <source>
        <strain evidence="8">SC8812_S17_10</strain>
    </source>
</reference>
<proteinExistence type="inferred from homology"/>
<comment type="caution">
    <text evidence="5">Lacks conserved residue(s) required for the propagation of feature annotation.</text>
</comment>
<comment type="similarity">
    <text evidence="5">Belongs to the protein N5-glutamine methyltransferase family. PrmC subfamily.</text>
</comment>
<comment type="function">
    <text evidence="5">Methylates the class 1 translation termination release factors RF1/PrfA and RF2/PrfB on the glutamine residue of the universally conserved GGQ motif.</text>
</comment>
<keyword evidence="9" id="KW-1185">Reference proteome</keyword>
<evidence type="ECO:0000256" key="3">
    <source>
        <dbReference type="ARBA" id="ARBA00022691"/>
    </source>
</evidence>
<dbReference type="PANTHER" id="PTHR18895">
    <property type="entry name" value="HEMK METHYLTRANSFERASE"/>
    <property type="match status" value="1"/>
</dbReference>
<dbReference type="NCBIfam" id="TIGR03534">
    <property type="entry name" value="RF_mod_PrmC"/>
    <property type="match status" value="1"/>
</dbReference>
<evidence type="ECO:0000313" key="8">
    <source>
        <dbReference type="EMBL" id="MBJ7597362.1"/>
    </source>
</evidence>
<dbReference type="AlphaFoldDB" id="A0A934K4U3"/>
<dbReference type="Gene3D" id="3.40.50.150">
    <property type="entry name" value="Vaccinia Virus protein VP39"/>
    <property type="match status" value="1"/>
</dbReference>